<keyword evidence="4" id="KW-0564">Palmitate</keyword>
<dbReference type="EMBL" id="DWYS01000131">
    <property type="protein sequence ID" value="HJB08364.1"/>
    <property type="molecule type" value="Genomic_DNA"/>
</dbReference>
<dbReference type="PROSITE" id="PS51257">
    <property type="entry name" value="PROKAR_LIPOPROTEIN"/>
    <property type="match status" value="1"/>
</dbReference>
<feature type="signal peptide" evidence="7">
    <location>
        <begin position="1"/>
        <end position="24"/>
    </location>
</feature>
<dbReference type="SUPFAM" id="SSF53850">
    <property type="entry name" value="Periplasmic binding protein-like II"/>
    <property type="match status" value="1"/>
</dbReference>
<keyword evidence="1" id="KW-1003">Cell membrane</keyword>
<name>A0A9D2L998_9FIRM</name>
<dbReference type="PANTHER" id="PTHR43649">
    <property type="entry name" value="ARABINOSE-BINDING PROTEIN-RELATED"/>
    <property type="match status" value="1"/>
</dbReference>
<dbReference type="AlphaFoldDB" id="A0A9D2L998"/>
<evidence type="ECO:0000256" key="6">
    <source>
        <dbReference type="SAM" id="MobiDB-lite"/>
    </source>
</evidence>
<feature type="region of interest" description="Disordered" evidence="6">
    <location>
        <begin position="31"/>
        <end position="58"/>
    </location>
</feature>
<dbReference type="PANTHER" id="PTHR43649:SF33">
    <property type="entry name" value="POLYGALACTURONAN_RHAMNOGALACTURONAN-BINDING PROTEIN YTCQ"/>
    <property type="match status" value="1"/>
</dbReference>
<evidence type="ECO:0000256" key="7">
    <source>
        <dbReference type="SAM" id="SignalP"/>
    </source>
</evidence>
<organism evidence="8 9">
    <name type="scientific">Candidatus Enterocloster faecavium</name>
    <dbReference type="NCBI Taxonomy" id="2838560"/>
    <lineage>
        <taxon>Bacteria</taxon>
        <taxon>Bacillati</taxon>
        <taxon>Bacillota</taxon>
        <taxon>Clostridia</taxon>
        <taxon>Lachnospirales</taxon>
        <taxon>Lachnospiraceae</taxon>
        <taxon>Enterocloster</taxon>
    </lineage>
</organism>
<dbReference type="Pfam" id="PF13416">
    <property type="entry name" value="SBP_bac_8"/>
    <property type="match status" value="1"/>
</dbReference>
<evidence type="ECO:0000256" key="5">
    <source>
        <dbReference type="ARBA" id="ARBA00023288"/>
    </source>
</evidence>
<gene>
    <name evidence="8" type="ORF">H9716_10970</name>
</gene>
<dbReference type="Proteomes" id="UP000886804">
    <property type="component" value="Unassembled WGS sequence"/>
</dbReference>
<evidence type="ECO:0000256" key="4">
    <source>
        <dbReference type="ARBA" id="ARBA00023139"/>
    </source>
</evidence>
<reference evidence="8" key="1">
    <citation type="journal article" date="2021" name="PeerJ">
        <title>Extensive microbial diversity within the chicken gut microbiome revealed by metagenomics and culture.</title>
        <authorList>
            <person name="Gilroy R."/>
            <person name="Ravi A."/>
            <person name="Getino M."/>
            <person name="Pursley I."/>
            <person name="Horton D.L."/>
            <person name="Alikhan N.F."/>
            <person name="Baker D."/>
            <person name="Gharbi K."/>
            <person name="Hall N."/>
            <person name="Watson M."/>
            <person name="Adriaenssens E.M."/>
            <person name="Foster-Nyarko E."/>
            <person name="Jarju S."/>
            <person name="Secka A."/>
            <person name="Antonio M."/>
            <person name="Oren A."/>
            <person name="Chaudhuri R.R."/>
            <person name="La Ragione R."/>
            <person name="Hildebrand F."/>
            <person name="Pallen M.J."/>
        </authorList>
    </citation>
    <scope>NUCLEOTIDE SEQUENCE</scope>
    <source>
        <strain evidence="8">CHK188-4685</strain>
    </source>
</reference>
<reference evidence="8" key="2">
    <citation type="submission" date="2021-04" db="EMBL/GenBank/DDBJ databases">
        <authorList>
            <person name="Gilroy R."/>
        </authorList>
    </citation>
    <scope>NUCLEOTIDE SEQUENCE</scope>
    <source>
        <strain evidence="8">CHK188-4685</strain>
    </source>
</reference>
<evidence type="ECO:0000313" key="8">
    <source>
        <dbReference type="EMBL" id="HJB08364.1"/>
    </source>
</evidence>
<keyword evidence="5" id="KW-0449">Lipoprotein</keyword>
<feature type="chain" id="PRO_5038607134" evidence="7">
    <location>
        <begin position="25"/>
        <end position="434"/>
    </location>
</feature>
<dbReference type="Gene3D" id="3.40.190.10">
    <property type="entry name" value="Periplasmic binding protein-like II"/>
    <property type="match status" value="1"/>
</dbReference>
<dbReference type="InterPro" id="IPR006059">
    <property type="entry name" value="SBP"/>
</dbReference>
<evidence type="ECO:0000256" key="2">
    <source>
        <dbReference type="ARBA" id="ARBA00022729"/>
    </source>
</evidence>
<accession>A0A9D2L998</accession>
<evidence type="ECO:0000313" key="9">
    <source>
        <dbReference type="Proteomes" id="UP000886804"/>
    </source>
</evidence>
<sequence>MKKLFKKTAALTAAAALTAGLALTGCGSSSTGTSGQTSAAADGSAAQEGGETAGEGGGTLRVTMALSEEEWEVMRNEVIPGFEEQYGVTVQADQIEAADVVKQIQAMNQAGDMQIDVIAQDANNLTSLVYDGLVEDLSEYQDLIPEEAMGSLAEAGVFDGKTYFMPYRPNAEINYYNTDMFEKYGLTPPATWDELYETAKTLKEQEGIGRLCLKMKMDGDAIELVEFIRGAGGDPLVLNDEGSIEAFTFLQKLWPELSEDTMTASFSSTNTYLATDEVYYAPNWPFSANILVQDGGKTNISATEGYAGPEGFVKTLGGEMLGIPVGSKNKEMAINFIQYMESKEVQTTLMKENGWMSFRSDVYGEADEWQKPFLEATQKAMEVAEPLPHVSYWPEAQQAINDAAKEICINGADVKETLDKYAAQIADYAEKAGY</sequence>
<protein>
    <submittedName>
        <fullName evidence="8">Extracellular solute-binding protein</fullName>
    </submittedName>
</protein>
<feature type="compositionally biased region" description="Low complexity" evidence="6">
    <location>
        <begin position="31"/>
        <end position="50"/>
    </location>
</feature>
<keyword evidence="3" id="KW-0472">Membrane</keyword>
<comment type="caution">
    <text evidence="8">The sequence shown here is derived from an EMBL/GenBank/DDBJ whole genome shotgun (WGS) entry which is preliminary data.</text>
</comment>
<evidence type="ECO:0000256" key="3">
    <source>
        <dbReference type="ARBA" id="ARBA00023136"/>
    </source>
</evidence>
<dbReference type="InterPro" id="IPR050490">
    <property type="entry name" value="Bact_solute-bd_prot1"/>
</dbReference>
<keyword evidence="2 7" id="KW-0732">Signal</keyword>
<evidence type="ECO:0000256" key="1">
    <source>
        <dbReference type="ARBA" id="ARBA00022475"/>
    </source>
</evidence>
<proteinExistence type="predicted"/>